<evidence type="ECO:0000313" key="2">
    <source>
        <dbReference type="EMBL" id="NYF88198.1"/>
    </source>
</evidence>
<dbReference type="AlphaFoldDB" id="A0A852V585"/>
<dbReference type="EMBL" id="JACCCU010000001">
    <property type="protein sequence ID" value="NYF88198.1"/>
    <property type="molecule type" value="Genomic_DNA"/>
</dbReference>
<sequence>MGLDMRFLGGKSRKKAAQISFGFEGHPKYVYVLSVADAFELAVELGGGVVWVAVFGFGLALI</sequence>
<keyword evidence="1" id="KW-1133">Transmembrane helix</keyword>
<proteinExistence type="predicted"/>
<gene>
    <name evidence="2" type="ORF">HDF08_000265</name>
</gene>
<keyword evidence="1" id="KW-0812">Transmembrane</keyword>
<comment type="caution">
    <text evidence="2">The sequence shown here is derived from an EMBL/GenBank/DDBJ whole genome shotgun (WGS) entry which is preliminary data.</text>
</comment>
<evidence type="ECO:0000256" key="1">
    <source>
        <dbReference type="SAM" id="Phobius"/>
    </source>
</evidence>
<evidence type="ECO:0000313" key="3">
    <source>
        <dbReference type="Proteomes" id="UP000564385"/>
    </source>
</evidence>
<accession>A0A852V585</accession>
<protein>
    <submittedName>
        <fullName evidence="2">Uncharacterized protein</fullName>
    </submittedName>
</protein>
<name>A0A852V585_9BACT</name>
<keyword evidence="1" id="KW-0472">Membrane</keyword>
<dbReference type="Proteomes" id="UP000564385">
    <property type="component" value="Unassembled WGS sequence"/>
</dbReference>
<organism evidence="2 3">
    <name type="scientific">Tunturiibacter lichenicola</name>
    <dbReference type="NCBI Taxonomy" id="2051959"/>
    <lineage>
        <taxon>Bacteria</taxon>
        <taxon>Pseudomonadati</taxon>
        <taxon>Acidobacteriota</taxon>
        <taxon>Terriglobia</taxon>
        <taxon>Terriglobales</taxon>
        <taxon>Acidobacteriaceae</taxon>
        <taxon>Tunturiibacter</taxon>
    </lineage>
</organism>
<reference evidence="2 3" key="1">
    <citation type="submission" date="2020-07" db="EMBL/GenBank/DDBJ databases">
        <title>Genomic Encyclopedia of Type Strains, Phase IV (KMG-V): Genome sequencing to study the core and pangenomes of soil and plant-associated prokaryotes.</title>
        <authorList>
            <person name="Whitman W."/>
        </authorList>
    </citation>
    <scope>NUCLEOTIDE SEQUENCE [LARGE SCALE GENOMIC DNA]</scope>
    <source>
        <strain evidence="2 3">M8UP22</strain>
    </source>
</reference>
<feature type="transmembrane region" description="Helical" evidence="1">
    <location>
        <begin position="41"/>
        <end position="61"/>
    </location>
</feature>